<dbReference type="PROSITE" id="PS50005">
    <property type="entry name" value="TPR"/>
    <property type="match status" value="1"/>
</dbReference>
<evidence type="ECO:0000313" key="4">
    <source>
        <dbReference type="EMBL" id="QDU97435.1"/>
    </source>
</evidence>
<feature type="chain" id="PRO_5021870165" evidence="3">
    <location>
        <begin position="22"/>
        <end position="266"/>
    </location>
</feature>
<evidence type="ECO:0000313" key="5">
    <source>
        <dbReference type="Proteomes" id="UP000317648"/>
    </source>
</evidence>
<keyword evidence="5" id="KW-1185">Reference proteome</keyword>
<keyword evidence="1" id="KW-0802">TPR repeat</keyword>
<proteinExistence type="predicted"/>
<sequence precursor="true">MLVRNAACLFALTFVLSCQPAAEPAAQEPSSANRDLQSGVAEAREGNSKAAVEKLTAALKKDPQLSLAWYYRGRENFRLGQMDASVADFDKYVALEPEVESRQWERGISMYYAGQFDRGAKQFELYQTYHANDVENSVWRYLCMARAKDPKKAQESVLPIRNDPRPAMMEVWSLYAGKGTPEQVLKAAAAVEDEGGRYAAEFYAHLYLGLYHEANGRLDLARRHIQIAADHNDPAAAVNRYMWDVARIHQEQLTADQKQEKKDAAP</sequence>
<dbReference type="Pfam" id="PF13432">
    <property type="entry name" value="TPR_16"/>
    <property type="match status" value="1"/>
</dbReference>
<dbReference type="PANTHER" id="PTHR47908">
    <property type="match status" value="1"/>
</dbReference>
<evidence type="ECO:0000256" key="2">
    <source>
        <dbReference type="SAM" id="MobiDB-lite"/>
    </source>
</evidence>
<gene>
    <name evidence="4" type="primary">nlpI</name>
    <name evidence="4" type="ORF">Pla8534_52830</name>
</gene>
<dbReference type="Gene3D" id="1.25.40.10">
    <property type="entry name" value="Tetratricopeptide repeat domain"/>
    <property type="match status" value="1"/>
</dbReference>
<evidence type="ECO:0000256" key="3">
    <source>
        <dbReference type="SAM" id="SignalP"/>
    </source>
</evidence>
<dbReference type="SUPFAM" id="SSF48452">
    <property type="entry name" value="TPR-like"/>
    <property type="match status" value="1"/>
</dbReference>
<reference evidence="4 5" key="1">
    <citation type="submission" date="2019-02" db="EMBL/GenBank/DDBJ databases">
        <title>Deep-cultivation of Planctomycetes and their phenomic and genomic characterization uncovers novel biology.</title>
        <authorList>
            <person name="Wiegand S."/>
            <person name="Jogler M."/>
            <person name="Boedeker C."/>
            <person name="Pinto D."/>
            <person name="Vollmers J."/>
            <person name="Rivas-Marin E."/>
            <person name="Kohn T."/>
            <person name="Peeters S.H."/>
            <person name="Heuer A."/>
            <person name="Rast P."/>
            <person name="Oberbeckmann S."/>
            <person name="Bunk B."/>
            <person name="Jeske O."/>
            <person name="Meyerdierks A."/>
            <person name="Storesund J.E."/>
            <person name="Kallscheuer N."/>
            <person name="Luecker S."/>
            <person name="Lage O.M."/>
            <person name="Pohl T."/>
            <person name="Merkel B.J."/>
            <person name="Hornburger P."/>
            <person name="Mueller R.-W."/>
            <person name="Bruemmer F."/>
            <person name="Labrenz M."/>
            <person name="Spormann A.M."/>
            <person name="Op den Camp H."/>
            <person name="Overmann J."/>
            <person name="Amann R."/>
            <person name="Jetten M.S.M."/>
            <person name="Mascher T."/>
            <person name="Medema M.H."/>
            <person name="Devos D.P."/>
            <person name="Kaster A.-K."/>
            <person name="Ovreas L."/>
            <person name="Rohde M."/>
            <person name="Galperin M.Y."/>
            <person name="Jogler C."/>
        </authorList>
    </citation>
    <scope>NUCLEOTIDE SEQUENCE [LARGE SCALE GENOMIC DNA]</scope>
    <source>
        <strain evidence="4 5">Pla85_3_4</strain>
    </source>
</reference>
<accession>A0A518E024</accession>
<feature type="repeat" description="TPR" evidence="1">
    <location>
        <begin position="66"/>
        <end position="99"/>
    </location>
</feature>
<dbReference type="InterPro" id="IPR019734">
    <property type="entry name" value="TPR_rpt"/>
</dbReference>
<feature type="signal peptide" evidence="3">
    <location>
        <begin position="1"/>
        <end position="21"/>
    </location>
</feature>
<dbReference type="RefSeq" id="WP_145056208.1">
    <property type="nucleotide sequence ID" value="NZ_CP036433.1"/>
</dbReference>
<dbReference type="InterPro" id="IPR011990">
    <property type="entry name" value="TPR-like_helical_dom_sf"/>
</dbReference>
<dbReference type="PROSITE" id="PS51257">
    <property type="entry name" value="PROKAR_LIPOPROTEIN"/>
    <property type="match status" value="1"/>
</dbReference>
<protein>
    <submittedName>
        <fullName evidence="4">Lipoprotein NlpI</fullName>
    </submittedName>
</protein>
<name>A0A518E024_9BACT</name>
<dbReference type="AlphaFoldDB" id="A0A518E024"/>
<dbReference type="Proteomes" id="UP000317648">
    <property type="component" value="Chromosome"/>
</dbReference>
<dbReference type="EMBL" id="CP036433">
    <property type="protein sequence ID" value="QDU97435.1"/>
    <property type="molecule type" value="Genomic_DNA"/>
</dbReference>
<dbReference type="KEGG" id="lcre:Pla8534_52830"/>
<dbReference type="PANTHER" id="PTHR47908:SF2">
    <property type="entry name" value="TETRATRICOPEPTIDE REPEAT (TPR)-LIKE SUPERFAMILY PROTEIN"/>
    <property type="match status" value="1"/>
</dbReference>
<keyword evidence="4" id="KW-0449">Lipoprotein</keyword>
<keyword evidence="3" id="KW-0732">Signal</keyword>
<evidence type="ECO:0000256" key="1">
    <source>
        <dbReference type="PROSITE-ProRule" id="PRU00339"/>
    </source>
</evidence>
<organism evidence="4 5">
    <name type="scientific">Lignipirellula cremea</name>
    <dbReference type="NCBI Taxonomy" id="2528010"/>
    <lineage>
        <taxon>Bacteria</taxon>
        <taxon>Pseudomonadati</taxon>
        <taxon>Planctomycetota</taxon>
        <taxon>Planctomycetia</taxon>
        <taxon>Pirellulales</taxon>
        <taxon>Pirellulaceae</taxon>
        <taxon>Lignipirellula</taxon>
    </lineage>
</organism>
<feature type="region of interest" description="Disordered" evidence="2">
    <location>
        <begin position="25"/>
        <end position="47"/>
    </location>
</feature>
<dbReference type="OrthoDB" id="272871at2"/>